<dbReference type="PANTHER" id="PTHR43767:SF10">
    <property type="entry name" value="SURFACTIN SYNTHASE SUBUNIT 1"/>
    <property type="match status" value="1"/>
</dbReference>
<dbReference type="Gene3D" id="3.40.50.12780">
    <property type="entry name" value="N-terminal domain of ligase-like"/>
    <property type="match status" value="1"/>
</dbReference>
<dbReference type="PANTHER" id="PTHR43767">
    <property type="entry name" value="LONG-CHAIN-FATTY-ACID--COA LIGASE"/>
    <property type="match status" value="1"/>
</dbReference>
<dbReference type="EMBL" id="JAAXOU010000002">
    <property type="protein sequence ID" value="NKY12694.1"/>
    <property type="molecule type" value="Genomic_DNA"/>
</dbReference>
<dbReference type="InterPro" id="IPR050237">
    <property type="entry name" value="ATP-dep_AMP-bd_enzyme"/>
</dbReference>
<dbReference type="PROSITE" id="PS00455">
    <property type="entry name" value="AMP_BINDING"/>
    <property type="match status" value="1"/>
</dbReference>
<organism evidence="3 4">
    <name type="scientific">Streptomyces somaliensis (strain ATCC 33201 / DSM 40738 / JCM 12659 / KCTC 9044 / NCTC 11332 / NRRL B-12077 / IP 733)</name>
    <dbReference type="NCBI Taxonomy" id="1134445"/>
    <lineage>
        <taxon>Bacteria</taxon>
        <taxon>Bacillati</taxon>
        <taxon>Actinomycetota</taxon>
        <taxon>Actinomycetes</taxon>
        <taxon>Kitasatosporales</taxon>
        <taxon>Streptomycetaceae</taxon>
        <taxon>Streptomyces</taxon>
    </lineage>
</organism>
<keyword evidence="1" id="KW-0812">Transmembrane</keyword>
<dbReference type="Gene3D" id="3.30.300.30">
    <property type="match status" value="1"/>
</dbReference>
<protein>
    <submittedName>
        <fullName evidence="3">Amino acid adenylation domain-containing protein</fullName>
    </submittedName>
</protein>
<keyword evidence="1" id="KW-0472">Membrane</keyword>
<proteinExistence type="predicted"/>
<gene>
    <name evidence="3" type="ORF">HGA06_00485</name>
</gene>
<dbReference type="AlphaFoldDB" id="A0AA44D9R2"/>
<accession>A0AA44D9R2</accession>
<keyword evidence="4" id="KW-1185">Reference proteome</keyword>
<dbReference type="InterPro" id="IPR020845">
    <property type="entry name" value="AMP-binding_CS"/>
</dbReference>
<feature type="domain" description="AMP-dependent synthetase/ligase" evidence="2">
    <location>
        <begin position="18"/>
        <end position="363"/>
    </location>
</feature>
<dbReference type="Pfam" id="PF00501">
    <property type="entry name" value="AMP-binding"/>
    <property type="match status" value="1"/>
</dbReference>
<sequence>MSTDRAPADGERVDELVAEWVEATPSTKAVVCGARRIGYGELGRLVDAEADRLRSAGLPEGGLVAVALDRSVAALVAMLGVLRAKGAYLPLDPAMPDAELHRVLEEAGPHVVLTSESYRAKVGGRPGRRVVCVDAEAEPGGGGIRPRGEVEAPSTGGGTACVFLTAGTTGRPRLVRVGHHDLAAARNAWQQVHGFDARDRHVHTAPPESPEFTANWVRALCSGGTLILLADDDPPAPGARLAALRRLLTTEAATVLACGVPTARLLSTRRPFGSTRLRLVTVTGDVWYLDEQRALRDALGGDVRVVNAYTVTEAFGAGTCFELPAGRDPSAYGDDPVSLVGVPLPGTRLTVEGPGPGRRGPILLNGVHTGDEGRVRDDGVLEFLGRRGSHAAAERALHGHPDVREGLVAEVETDHPRRTALLAYAVPVPGRSLDPADVHRYLCSRLGSGDGPRPHAVVPVKHLPRTRADRVDRGNLPLPVGTGPLLGKKGAAAESLGIGCTVLAALVIVPFFAVLAWGLTDALWPFSTDLSGVPVPYSDYFRGLYFWEYVSFGAGVAFLVVGRPGLDRIGHGRAFTTVAHLSVSWLLAAWWPQDNSYRLADKTDWHAQAVLVYTFNVSLMIAAFVVAAFLVVPPGRRRPGW</sequence>
<dbReference type="RefSeq" id="WP_168436976.1">
    <property type="nucleotide sequence ID" value="NZ_JAAXOU010000002.1"/>
</dbReference>
<dbReference type="SUPFAM" id="SSF56801">
    <property type="entry name" value="Acetyl-CoA synthetase-like"/>
    <property type="match status" value="1"/>
</dbReference>
<name>A0AA44D9R2_STRE0</name>
<feature type="transmembrane region" description="Helical" evidence="1">
    <location>
        <begin position="496"/>
        <end position="520"/>
    </location>
</feature>
<evidence type="ECO:0000256" key="1">
    <source>
        <dbReference type="SAM" id="Phobius"/>
    </source>
</evidence>
<feature type="transmembrane region" description="Helical" evidence="1">
    <location>
        <begin position="611"/>
        <end position="632"/>
    </location>
</feature>
<feature type="transmembrane region" description="Helical" evidence="1">
    <location>
        <begin position="540"/>
        <end position="562"/>
    </location>
</feature>
<comment type="caution">
    <text evidence="3">The sequence shown here is derived from an EMBL/GenBank/DDBJ whole genome shotgun (WGS) entry which is preliminary data.</text>
</comment>
<evidence type="ECO:0000313" key="3">
    <source>
        <dbReference type="EMBL" id="NKY12694.1"/>
    </source>
</evidence>
<dbReference type="InterPro" id="IPR042099">
    <property type="entry name" value="ANL_N_sf"/>
</dbReference>
<evidence type="ECO:0000313" key="4">
    <source>
        <dbReference type="Proteomes" id="UP000570003"/>
    </source>
</evidence>
<evidence type="ECO:0000259" key="2">
    <source>
        <dbReference type="Pfam" id="PF00501"/>
    </source>
</evidence>
<dbReference type="InterPro" id="IPR000873">
    <property type="entry name" value="AMP-dep_synth/lig_dom"/>
</dbReference>
<dbReference type="InterPro" id="IPR045851">
    <property type="entry name" value="AMP-bd_C_sf"/>
</dbReference>
<dbReference type="Proteomes" id="UP000570003">
    <property type="component" value="Unassembled WGS sequence"/>
</dbReference>
<keyword evidence="1" id="KW-1133">Transmembrane helix</keyword>
<reference evidence="3 4" key="1">
    <citation type="submission" date="2020-04" db="EMBL/GenBank/DDBJ databases">
        <title>MicrobeNet Type strains.</title>
        <authorList>
            <person name="Nicholson A.C."/>
        </authorList>
    </citation>
    <scope>NUCLEOTIDE SEQUENCE [LARGE SCALE GENOMIC DNA]</scope>
    <source>
        <strain evidence="3 4">DSM 40738</strain>
    </source>
</reference>
<feature type="transmembrane region" description="Helical" evidence="1">
    <location>
        <begin position="574"/>
        <end position="591"/>
    </location>
</feature>